<organism evidence="2 3">
    <name type="scientific">Populus trichocarpa</name>
    <name type="common">Western balsam poplar</name>
    <name type="synonym">Populus balsamifera subsp. trichocarpa</name>
    <dbReference type="NCBI Taxonomy" id="3694"/>
    <lineage>
        <taxon>Eukaryota</taxon>
        <taxon>Viridiplantae</taxon>
        <taxon>Streptophyta</taxon>
        <taxon>Embryophyta</taxon>
        <taxon>Tracheophyta</taxon>
        <taxon>Spermatophyta</taxon>
        <taxon>Magnoliopsida</taxon>
        <taxon>eudicotyledons</taxon>
        <taxon>Gunneridae</taxon>
        <taxon>Pentapetalae</taxon>
        <taxon>rosids</taxon>
        <taxon>fabids</taxon>
        <taxon>Malpighiales</taxon>
        <taxon>Salicaceae</taxon>
        <taxon>Saliceae</taxon>
        <taxon>Populus</taxon>
    </lineage>
</organism>
<evidence type="ECO:0000313" key="3">
    <source>
        <dbReference type="Proteomes" id="UP000006729"/>
    </source>
</evidence>
<protein>
    <submittedName>
        <fullName evidence="2">Uncharacterized protein</fullName>
    </submittedName>
</protein>
<name>A0A3N7FAU6_POPTR</name>
<dbReference type="InParanoid" id="A0A3N7FAU6"/>
<dbReference type="AlphaFoldDB" id="A0A3N7FAU6"/>
<reference evidence="2 3" key="1">
    <citation type="journal article" date="2006" name="Science">
        <title>The genome of black cottonwood, Populus trichocarpa (Torr. &amp; Gray).</title>
        <authorList>
            <person name="Tuskan G.A."/>
            <person name="Difazio S."/>
            <person name="Jansson S."/>
            <person name="Bohlmann J."/>
            <person name="Grigoriev I."/>
            <person name="Hellsten U."/>
            <person name="Putnam N."/>
            <person name="Ralph S."/>
            <person name="Rombauts S."/>
            <person name="Salamov A."/>
            <person name="Schein J."/>
            <person name="Sterck L."/>
            <person name="Aerts A."/>
            <person name="Bhalerao R.R."/>
            <person name="Bhalerao R.P."/>
            <person name="Blaudez D."/>
            <person name="Boerjan W."/>
            <person name="Brun A."/>
            <person name="Brunner A."/>
            <person name="Busov V."/>
            <person name="Campbell M."/>
            <person name="Carlson J."/>
            <person name="Chalot M."/>
            <person name="Chapman J."/>
            <person name="Chen G.L."/>
            <person name="Cooper D."/>
            <person name="Coutinho P.M."/>
            <person name="Couturier J."/>
            <person name="Covert S."/>
            <person name="Cronk Q."/>
            <person name="Cunningham R."/>
            <person name="Davis J."/>
            <person name="Degroeve S."/>
            <person name="Dejardin A."/>
            <person name="Depamphilis C."/>
            <person name="Detter J."/>
            <person name="Dirks B."/>
            <person name="Dubchak I."/>
            <person name="Duplessis S."/>
            <person name="Ehlting J."/>
            <person name="Ellis B."/>
            <person name="Gendler K."/>
            <person name="Goodstein D."/>
            <person name="Gribskov M."/>
            <person name="Grimwood J."/>
            <person name="Groover A."/>
            <person name="Gunter L."/>
            <person name="Hamberger B."/>
            <person name="Heinze B."/>
            <person name="Helariutta Y."/>
            <person name="Henrissat B."/>
            <person name="Holligan D."/>
            <person name="Holt R."/>
            <person name="Huang W."/>
            <person name="Islam-Faridi N."/>
            <person name="Jones S."/>
            <person name="Jones-Rhoades M."/>
            <person name="Jorgensen R."/>
            <person name="Joshi C."/>
            <person name="Kangasjarvi J."/>
            <person name="Karlsson J."/>
            <person name="Kelleher C."/>
            <person name="Kirkpatrick R."/>
            <person name="Kirst M."/>
            <person name="Kohler A."/>
            <person name="Kalluri U."/>
            <person name="Larimer F."/>
            <person name="Leebens-Mack J."/>
            <person name="Leple J.C."/>
            <person name="Locascio P."/>
            <person name="Lou Y."/>
            <person name="Lucas S."/>
            <person name="Martin F."/>
            <person name="Montanini B."/>
            <person name="Napoli C."/>
            <person name="Nelson D.R."/>
            <person name="Nelson C."/>
            <person name="Nieminen K."/>
            <person name="Nilsson O."/>
            <person name="Pereda V."/>
            <person name="Peter G."/>
            <person name="Philippe R."/>
            <person name="Pilate G."/>
            <person name="Poliakov A."/>
            <person name="Razumovskaya J."/>
            <person name="Richardson P."/>
            <person name="Rinaldi C."/>
            <person name="Ritland K."/>
            <person name="Rouze P."/>
            <person name="Ryaboy D."/>
            <person name="Schmutz J."/>
            <person name="Schrader J."/>
            <person name="Segerman B."/>
            <person name="Shin H."/>
            <person name="Siddiqui A."/>
            <person name="Sterky F."/>
            <person name="Terry A."/>
            <person name="Tsai C.J."/>
            <person name="Uberbacher E."/>
            <person name="Unneberg P."/>
            <person name="Vahala J."/>
            <person name="Wall K."/>
            <person name="Wessler S."/>
            <person name="Yang G."/>
            <person name="Yin T."/>
            <person name="Douglas C."/>
            <person name="Marra M."/>
            <person name="Sandberg G."/>
            <person name="Van de Peer Y."/>
            <person name="Rokhsar D."/>
        </authorList>
    </citation>
    <scope>NUCLEOTIDE SEQUENCE [LARGE SCALE GENOMIC DNA]</scope>
    <source>
        <strain evidence="3">cv. Nisqually</strain>
    </source>
</reference>
<accession>A0A3N7FAU6</accession>
<feature type="region of interest" description="Disordered" evidence="1">
    <location>
        <begin position="1"/>
        <end position="23"/>
    </location>
</feature>
<sequence length="43" mass="5073">MKIEESVHGAEHQGRNSFRQQKPTNDLLKHLEYHSIGDDQLVW</sequence>
<evidence type="ECO:0000256" key="1">
    <source>
        <dbReference type="SAM" id="MobiDB-lite"/>
    </source>
</evidence>
<dbReference type="Proteomes" id="UP000006729">
    <property type="component" value="Chromosome 1"/>
</dbReference>
<gene>
    <name evidence="2" type="ORF">POPTR_001G090450</name>
</gene>
<feature type="compositionally biased region" description="Basic and acidic residues" evidence="1">
    <location>
        <begin position="1"/>
        <end position="14"/>
    </location>
</feature>
<keyword evidence="3" id="KW-1185">Reference proteome</keyword>
<dbReference type="EMBL" id="CM009290">
    <property type="protein sequence ID" value="RQO84631.1"/>
    <property type="molecule type" value="Genomic_DNA"/>
</dbReference>
<proteinExistence type="predicted"/>
<evidence type="ECO:0000313" key="2">
    <source>
        <dbReference type="EMBL" id="RQO84631.1"/>
    </source>
</evidence>